<accession>A0AAE3EAI7</accession>
<evidence type="ECO:0000313" key="3">
    <source>
        <dbReference type="EMBL" id="MCC2231079.1"/>
    </source>
</evidence>
<evidence type="ECO:0000256" key="1">
    <source>
        <dbReference type="SAM" id="SignalP"/>
    </source>
</evidence>
<dbReference type="InterPro" id="IPR025582">
    <property type="entry name" value="YARHG_dom"/>
</dbReference>
<organism evidence="3 4">
    <name type="scientific">Hominifimenecus microfluidus</name>
    <dbReference type="NCBI Taxonomy" id="2885348"/>
    <lineage>
        <taxon>Bacteria</taxon>
        <taxon>Bacillati</taxon>
        <taxon>Bacillota</taxon>
        <taxon>Clostridia</taxon>
        <taxon>Lachnospirales</taxon>
        <taxon>Lachnospiraceae</taxon>
        <taxon>Hominifimenecus</taxon>
    </lineage>
</organism>
<name>A0AAE3EAI7_9FIRM</name>
<dbReference type="EMBL" id="JAJEQR010000022">
    <property type="protein sequence ID" value="MCC2231079.1"/>
    <property type="molecule type" value="Genomic_DNA"/>
</dbReference>
<evidence type="ECO:0000313" key="4">
    <source>
        <dbReference type="Proteomes" id="UP001198182"/>
    </source>
</evidence>
<comment type="caution">
    <text evidence="3">The sequence shown here is derived from an EMBL/GenBank/DDBJ whole genome shotgun (WGS) entry which is preliminary data.</text>
</comment>
<keyword evidence="1" id="KW-0732">Signal</keyword>
<feature type="signal peptide" evidence="1">
    <location>
        <begin position="1"/>
        <end position="27"/>
    </location>
</feature>
<keyword evidence="4" id="KW-1185">Reference proteome</keyword>
<dbReference type="InterPro" id="IPR038434">
    <property type="entry name" value="YARHG_sf"/>
</dbReference>
<evidence type="ECO:0000259" key="2">
    <source>
        <dbReference type="SMART" id="SM01324"/>
    </source>
</evidence>
<dbReference type="RefSeq" id="WP_308453614.1">
    <property type="nucleotide sequence ID" value="NZ_JAJEQR010000022.1"/>
</dbReference>
<feature type="chain" id="PRO_5042190209" evidence="1">
    <location>
        <begin position="28"/>
        <end position="226"/>
    </location>
</feature>
<gene>
    <name evidence="3" type="ORF">LKD81_08720</name>
</gene>
<feature type="domain" description="YARHG" evidence="2">
    <location>
        <begin position="141"/>
        <end position="226"/>
    </location>
</feature>
<dbReference type="SMART" id="SM01324">
    <property type="entry name" value="YARHG"/>
    <property type="match status" value="1"/>
</dbReference>
<proteinExistence type="predicted"/>
<reference evidence="3" key="1">
    <citation type="submission" date="2021-10" db="EMBL/GenBank/DDBJ databases">
        <title>Anaerobic single-cell dispensing facilitates the cultivation of human gut bacteria.</title>
        <authorList>
            <person name="Afrizal A."/>
        </authorList>
    </citation>
    <scope>NUCLEOTIDE SEQUENCE</scope>
    <source>
        <strain evidence="3">CLA-AA-H215</strain>
    </source>
</reference>
<protein>
    <submittedName>
        <fullName evidence="3">YARHG domain-containing protein</fullName>
    </submittedName>
</protein>
<dbReference type="Pfam" id="PF13308">
    <property type="entry name" value="YARHG"/>
    <property type="match status" value="1"/>
</dbReference>
<dbReference type="AlphaFoldDB" id="A0AAE3EAI7"/>
<dbReference type="Gene3D" id="1.20.58.1690">
    <property type="match status" value="1"/>
</dbReference>
<dbReference type="Proteomes" id="UP001198182">
    <property type="component" value="Unassembled WGS sequence"/>
</dbReference>
<sequence length="226" mass="24763">MQDNIRKICQKTLLIAAFAGCMGCSSAQETTASATIAQQSQETASEPATTTVATVESTTAAVATAAQPTSATETSSVAATAVSEAAASPTESTRSVEPVYFEGDIGEIRSQKMKLAEGNHYCESSNDYFENVLGDTGVSNSYELFPQTAERYFTAEDFADCPEDILVLAKNEIYARHGRMFLDREIYEYFLTRMWYEPMYAPEEFDESCLNEYEKANIELLVSLGA</sequence>